<dbReference type="OrthoDB" id="5790531at2759"/>
<proteinExistence type="predicted"/>
<accession>A0A8L7YK57</accession>
<dbReference type="KEGG" id="bmy:BM_BM2112"/>
<feature type="signal peptide" evidence="1">
    <location>
        <begin position="1"/>
        <end position="19"/>
    </location>
</feature>
<dbReference type="EMBL" id="CAAKNF010000193">
    <property type="protein sequence ID" value="VIO93601.1"/>
    <property type="molecule type" value="Genomic_DNA"/>
</dbReference>
<evidence type="ECO:0000313" key="3">
    <source>
        <dbReference type="Proteomes" id="UP000006672"/>
    </source>
</evidence>
<dbReference type="WBParaSite" id="Bm2112.1">
    <property type="protein sequence ID" value="Bm2112.1"/>
    <property type="gene ID" value="WBGene00222373"/>
</dbReference>
<evidence type="ECO:0000256" key="1">
    <source>
        <dbReference type="SAM" id="SignalP"/>
    </source>
</evidence>
<gene>
    <name evidence="2" type="primary">Bm2112</name>
    <name evidence="2" type="ORF">BM_BM2112</name>
</gene>
<name>A0A4E9F9S7_BRUMA</name>
<dbReference type="RefSeq" id="XP_042934402.1">
    <property type="nucleotide sequence ID" value="XM_043078468.1"/>
</dbReference>
<dbReference type="CTD" id="66059542"/>
<reference evidence="3" key="1">
    <citation type="journal article" date="2007" name="Science">
        <title>Draft genome of the filarial nematode parasite Brugia malayi.</title>
        <authorList>
            <person name="Ghedin E."/>
            <person name="Wang S."/>
            <person name="Spiro D."/>
            <person name="Caler E."/>
            <person name="Zhao Q."/>
            <person name="Crabtree J."/>
            <person name="Allen J.E."/>
            <person name="Delcher A.L."/>
            <person name="Guiliano D.B."/>
            <person name="Miranda-Saavedra D."/>
            <person name="Angiuoli S.V."/>
            <person name="Creasy T."/>
            <person name="Amedeo P."/>
            <person name="Haas B."/>
            <person name="El-Sayed N.M."/>
            <person name="Wortman J.R."/>
            <person name="Feldblyum T."/>
            <person name="Tallon L."/>
            <person name="Schatz M."/>
            <person name="Shumway M."/>
            <person name="Koo H."/>
            <person name="Salzberg S.L."/>
            <person name="Schobel S."/>
            <person name="Pertea M."/>
            <person name="Pop M."/>
            <person name="White O."/>
            <person name="Barton G.J."/>
            <person name="Carlow C.K."/>
            <person name="Crawford M.J."/>
            <person name="Daub J."/>
            <person name="Dimmic M.W."/>
            <person name="Estes C.F."/>
            <person name="Foster J.M."/>
            <person name="Ganatra M."/>
            <person name="Gregory W.F."/>
            <person name="Johnson N.M."/>
            <person name="Jin J."/>
            <person name="Komuniecki R."/>
            <person name="Korf I."/>
            <person name="Kumar S."/>
            <person name="Laney S."/>
            <person name="Li B.W."/>
            <person name="Li W."/>
            <person name="Lindblom T.H."/>
            <person name="Lustigman S."/>
            <person name="Ma D."/>
            <person name="Maina C.V."/>
            <person name="Martin D.M."/>
            <person name="McCarter J.P."/>
            <person name="McReynolds L."/>
            <person name="Mitreva M."/>
            <person name="Nutman T.B."/>
            <person name="Parkinson J."/>
            <person name="Peregrin-Alvarez J.M."/>
            <person name="Poole C."/>
            <person name="Ren Q."/>
            <person name="Saunders L."/>
            <person name="Sluder A.E."/>
            <person name="Smith K."/>
            <person name="Stanke M."/>
            <person name="Unnasch T.R."/>
            <person name="Ware J."/>
            <person name="Wei A.D."/>
            <person name="Weil G."/>
            <person name="Williams D.J."/>
            <person name="Zhang Y."/>
            <person name="Williams S.A."/>
            <person name="Fraser-Liggett C."/>
            <person name="Slatko B."/>
            <person name="Blaxter M.L."/>
            <person name="Scott A.L."/>
        </authorList>
    </citation>
    <scope>NUCLEOTIDE SEQUENCE</scope>
    <source>
        <strain evidence="3">FR3</strain>
    </source>
</reference>
<protein>
    <submittedName>
        <fullName evidence="2 4">Uncharacterized protein</fullName>
    </submittedName>
</protein>
<evidence type="ECO:0000313" key="4">
    <source>
        <dbReference type="WBParaSite" id="Bm2112.1"/>
    </source>
</evidence>
<dbReference type="GeneID" id="66059542"/>
<sequence length="253" mass="29266">MILELIITSVLLLSNRSTARRVPHCVLKCKDAHMQQMEKEWSLNFAFPLLSLLKATGNETAAYNRAVEICRSNDLLINCLAGCNKTNERKIIELGLLPWQEICLNLPVLQAQFPCWRQNIDNLTSNCRKQSYELRERIKFLTVNESPSALQRICLSLDKFADCSVRNYGHLCGQSSENFIDRLLWISRSAIYDMLTIKWPILPPSCNIDFSKRELSLLNSIYVHNQQTHNQQEYKLLIGSVLLFIFLIKNINY</sequence>
<keyword evidence="1" id="KW-0732">Signal</keyword>
<organism evidence="2">
    <name type="scientific">Brugia malayi</name>
    <name type="common">Filarial nematode worm</name>
    <dbReference type="NCBI Taxonomy" id="6279"/>
    <lineage>
        <taxon>Eukaryota</taxon>
        <taxon>Metazoa</taxon>
        <taxon>Ecdysozoa</taxon>
        <taxon>Nematoda</taxon>
        <taxon>Chromadorea</taxon>
        <taxon>Rhabditida</taxon>
        <taxon>Spirurina</taxon>
        <taxon>Spiruromorpha</taxon>
        <taxon>Filarioidea</taxon>
        <taxon>Onchocercidae</taxon>
        <taxon>Brugia</taxon>
    </lineage>
</organism>
<dbReference type="Proteomes" id="UP000006672">
    <property type="component" value="Unassembled WGS sequence"/>
</dbReference>
<feature type="chain" id="PRO_5023859336" evidence="1">
    <location>
        <begin position="20"/>
        <end position="253"/>
    </location>
</feature>
<evidence type="ECO:0000313" key="2">
    <source>
        <dbReference type="EMBL" id="VIO93601.1"/>
    </source>
</evidence>
<reference evidence="4" key="3">
    <citation type="submission" date="2022-04" db="UniProtKB">
        <authorList>
            <consortium name="WormBaseParasite"/>
        </authorList>
    </citation>
    <scope>IDENTIFICATION</scope>
</reference>
<reference evidence="2" key="2">
    <citation type="submission" date="2019-04" db="EMBL/GenBank/DDBJ databases">
        <authorList>
            <person name="Howe K."/>
            <person name="Paulini M."/>
            <person name="Williams G."/>
        </authorList>
    </citation>
    <scope>NUCLEOTIDE SEQUENCE [LARGE SCALE GENOMIC DNA]</scope>
    <source>
        <strain evidence="2">FR3</strain>
    </source>
</reference>
<keyword evidence="3" id="KW-1185">Reference proteome</keyword>
<accession>A0A4E9F9S7</accession>
<dbReference type="AlphaFoldDB" id="A0A4E9F9S7"/>